<keyword evidence="3" id="KW-1185">Reference proteome</keyword>
<comment type="caution">
    <text evidence="2">The sequence shown here is derived from an EMBL/GenBank/DDBJ whole genome shotgun (WGS) entry which is preliminary data.</text>
</comment>
<evidence type="ECO:0000256" key="1">
    <source>
        <dbReference type="SAM" id="MobiDB-lite"/>
    </source>
</evidence>
<gene>
    <name evidence="2" type="ORF">GCM10009416_13270</name>
</gene>
<reference evidence="2 3" key="1">
    <citation type="journal article" date="2019" name="Int. J. Syst. Evol. Microbiol.">
        <title>The Global Catalogue of Microorganisms (GCM) 10K type strain sequencing project: providing services to taxonomists for standard genome sequencing and annotation.</title>
        <authorList>
            <consortium name="The Broad Institute Genomics Platform"/>
            <consortium name="The Broad Institute Genome Sequencing Center for Infectious Disease"/>
            <person name="Wu L."/>
            <person name="Ma J."/>
        </authorList>
    </citation>
    <scope>NUCLEOTIDE SEQUENCE [LARGE SCALE GENOMIC DNA]</scope>
    <source>
        <strain evidence="2 3">JCM 9933</strain>
    </source>
</reference>
<proteinExistence type="predicted"/>
<dbReference type="RefSeq" id="WP_343894404.1">
    <property type="nucleotide sequence ID" value="NZ_BAAAFZ010000011.1"/>
</dbReference>
<protein>
    <submittedName>
        <fullName evidence="2">DNA sulfur modification protein DndB</fullName>
    </submittedName>
</protein>
<evidence type="ECO:0000313" key="3">
    <source>
        <dbReference type="Proteomes" id="UP001501588"/>
    </source>
</evidence>
<organism evidence="2 3">
    <name type="scientific">Craurococcus roseus</name>
    <dbReference type="NCBI Taxonomy" id="77585"/>
    <lineage>
        <taxon>Bacteria</taxon>
        <taxon>Pseudomonadati</taxon>
        <taxon>Pseudomonadota</taxon>
        <taxon>Alphaproteobacteria</taxon>
        <taxon>Acetobacterales</taxon>
        <taxon>Acetobacteraceae</taxon>
        <taxon>Craurococcus</taxon>
    </lineage>
</organism>
<evidence type="ECO:0000313" key="2">
    <source>
        <dbReference type="EMBL" id="GAA0575904.1"/>
    </source>
</evidence>
<dbReference type="EMBL" id="BAAAFZ010000011">
    <property type="protein sequence ID" value="GAA0575904.1"/>
    <property type="molecule type" value="Genomic_DNA"/>
</dbReference>
<name>A0ABN1EVW4_9PROT</name>
<sequence length="811" mass="89383">MSFNFAVQKLHAFGSYGEFSIGSGGSQVRAQYLLTKIRPGQQGHWENQLASQMAPWREVFRLEELSFDELIQRDLDDSRVAHDLIPYLLGETGQHARFFPPVLAVLVPKREGPSGIAPRYPTPHTEGERLSFGDLFEFERAVIEGVVSPLGVLRYNPQRSAIVIVDGQHRAMAMLALHRQINKSWGADPFAPYYSHIQVDPSAVAHIELPVCIIFFPDLHDGRPEFKDRGIDLVSVCREIFIVVNRQAKQVSKSRELLLDDEDFAAFMMRRTLTRFKDRKESAPDVARIYSFAFGDSEADNGGQVVAGQLEFCSAVALHKMHAAAGFGLPAAFSLTRSADITDGRNVRNPTRPAEILTGVGGVALQSISRRSAKTHRPEDVSLIADRIGDLTDRIMLPLFDRLRPYAAHNQAARQLLEALSDPTAMADPVQAKCRSLLFDGAGNRSVFEEHVARLREKIDELRTQAQPVPPHLMNQLTYSESVTRALQERETWVKTSRSFILFNIDEQNFLSRDKAAVEADVREVRARGKAIFDALSTQAFQLGYLMAVLSHAELLLPDAASYDERLAATEFASALYLAGLNAFFAVAGARHRTMSGYVAEPRARAFEAAQSGFRGLLAAGNVRELNEKQWEFFRYVVLEIVHSRMASAAVTAVLGDPENSAHAARFRTALPAVLDAIEKLRTRYFDAAVSTAQKTPEFKREVDMITMSARAGGKTDEEVRALVDEAVAAKRKETLDVCREHLRSSLGRIESAAQVLRRLAPVSGPPSAGQVGDQGELDEPPTTASAISLEVAVAADQLQNAAVDDGSVGG</sequence>
<accession>A0ABN1EVW4</accession>
<dbReference type="Proteomes" id="UP001501588">
    <property type="component" value="Unassembled WGS sequence"/>
</dbReference>
<feature type="region of interest" description="Disordered" evidence="1">
    <location>
        <begin position="762"/>
        <end position="786"/>
    </location>
</feature>